<proteinExistence type="inferred from homology"/>
<dbReference type="PANTHER" id="PTHR10672">
    <property type="entry name" value="ADDUCIN"/>
    <property type="match status" value="1"/>
</dbReference>
<dbReference type="SMART" id="SM01007">
    <property type="entry name" value="Aldolase_II"/>
    <property type="match status" value="1"/>
</dbReference>
<dbReference type="GO" id="GO:0051015">
    <property type="term" value="F:actin filament binding"/>
    <property type="evidence" value="ECO:0007669"/>
    <property type="project" value="TreeGrafter"/>
</dbReference>
<dbReference type="Pfam" id="PF00596">
    <property type="entry name" value="Aldolase_II"/>
    <property type="match status" value="1"/>
</dbReference>
<feature type="domain" description="Class II aldolase/adducin N-terminal" evidence="2">
    <location>
        <begin position="38"/>
        <end position="219"/>
    </location>
</feature>
<name>Q4JML2_9BACT</name>
<dbReference type="InterPro" id="IPR051017">
    <property type="entry name" value="Aldolase-II_Adducin_sf"/>
</dbReference>
<organism evidence="3">
    <name type="scientific">uncultured bacterium BAC17H8</name>
    <dbReference type="NCBI Taxonomy" id="332980"/>
    <lineage>
        <taxon>Bacteria</taxon>
        <taxon>environmental samples</taxon>
    </lineage>
</organism>
<accession>Q4JML2</accession>
<evidence type="ECO:0000256" key="1">
    <source>
        <dbReference type="ARBA" id="ARBA00037961"/>
    </source>
</evidence>
<dbReference type="PANTHER" id="PTHR10672:SF3">
    <property type="entry name" value="PROTEIN HU-LI TAI SHAO"/>
    <property type="match status" value="1"/>
</dbReference>
<evidence type="ECO:0000259" key="2">
    <source>
        <dbReference type="SMART" id="SM01007"/>
    </source>
</evidence>
<dbReference type="NCBIfam" id="NF005451">
    <property type="entry name" value="PRK07044.1"/>
    <property type="match status" value="1"/>
</dbReference>
<protein>
    <submittedName>
        <fullName evidence="3">Predicted aldolase class II protein</fullName>
    </submittedName>
</protein>
<comment type="similarity">
    <text evidence="1">Belongs to the aldolase class II family.</text>
</comment>
<dbReference type="Gene3D" id="3.40.225.10">
    <property type="entry name" value="Class II aldolase/adducin N-terminal domain"/>
    <property type="match status" value="1"/>
</dbReference>
<reference evidence="3" key="1">
    <citation type="journal article" date="2005" name="PLoS Biol.">
        <title>New insights into metabolic properties of marine bacteria encoding proteorhodopsins.</title>
        <authorList>
            <person name="Sabehi G."/>
            <person name="Loy A."/>
            <person name="Jung K.H."/>
            <person name="Partha R."/>
            <person name="Spudich J.L."/>
            <person name="Isaacson T."/>
            <person name="Hirschberg J."/>
            <person name="Wagner M."/>
            <person name="Beja O."/>
        </authorList>
    </citation>
    <scope>NUCLEOTIDE SEQUENCE</scope>
</reference>
<dbReference type="AlphaFoldDB" id="Q4JML2"/>
<dbReference type="EMBL" id="DQ068068">
    <property type="protein sequence ID" value="AAY87301.1"/>
    <property type="molecule type" value="Genomic_DNA"/>
</dbReference>
<dbReference type="InterPro" id="IPR001303">
    <property type="entry name" value="Aldolase_II/adducin_N"/>
</dbReference>
<dbReference type="InterPro" id="IPR036409">
    <property type="entry name" value="Aldolase_II/adducin_N_sf"/>
</dbReference>
<dbReference type="SUPFAM" id="SSF53639">
    <property type="entry name" value="AraD/HMP-PK domain-like"/>
    <property type="match status" value="1"/>
</dbReference>
<sequence length="275" mass="31030">MAETEEISAMTDTTPIQLEIAYPDTPKGMSDAEWHARVDLAAAYRLTHFYGWTSVVYNHITLRIPGTDTFLINPFGLTYDEITASNLTCVDLDGNKVSDDNWPVNRAGYVIHAAIHRARPDDLHCVMHTHEPFSQSIAALNVEVVPMMQEGCQLFERIGYHDFNGIVLDEAEQEALTTAMGSEKHTLVLKNHGLLTAGSNVAWAFVRHQLFIRNAEIMLRTMSSGAQISYIPDEIMRHTRQQFEGGDAQAGAAVRHPEWPAFWRMLDRIDPSWKH</sequence>
<evidence type="ECO:0000313" key="3">
    <source>
        <dbReference type="EMBL" id="AAY87301.1"/>
    </source>
</evidence>
<dbReference type="GO" id="GO:0005856">
    <property type="term" value="C:cytoskeleton"/>
    <property type="evidence" value="ECO:0007669"/>
    <property type="project" value="TreeGrafter"/>
</dbReference>